<reference evidence="1 2" key="1">
    <citation type="journal article" date="2011" name="PLoS Genet.">
        <title>Comparative genomic analysis of human fungal pathogens causing paracoccidioidomycosis.</title>
        <authorList>
            <person name="Desjardins C.A."/>
            <person name="Champion M.D."/>
            <person name="Holder J.W."/>
            <person name="Muszewska A."/>
            <person name="Goldberg J."/>
            <person name="Bailao A.M."/>
            <person name="Brigido M.M."/>
            <person name="Ferreira M.E."/>
            <person name="Garcia A.M."/>
            <person name="Grynberg M."/>
            <person name="Gujja S."/>
            <person name="Heiman D.I."/>
            <person name="Henn M.R."/>
            <person name="Kodira C.D."/>
            <person name="Leon-Narvaez H."/>
            <person name="Longo L.V."/>
            <person name="Ma L.J."/>
            <person name="Malavazi I."/>
            <person name="Matsuo A.L."/>
            <person name="Morais F.V."/>
            <person name="Pereira M."/>
            <person name="Rodriguez-Brito S."/>
            <person name="Sakthikumar S."/>
            <person name="Salem-Izacc S.M."/>
            <person name="Sykes S.M."/>
            <person name="Teixeira M.M."/>
            <person name="Vallejo M.C."/>
            <person name="Walter M.E."/>
            <person name="Yandava C."/>
            <person name="Young S."/>
            <person name="Zeng Q."/>
            <person name="Zucker J."/>
            <person name="Felipe M.S."/>
            <person name="Goldman G.H."/>
            <person name="Haas B.J."/>
            <person name="McEwen J.G."/>
            <person name="Nino-Vega G."/>
            <person name="Puccia R."/>
            <person name="San-Blas G."/>
            <person name="Soares C.M."/>
            <person name="Birren B.W."/>
            <person name="Cuomo C.A."/>
        </authorList>
    </citation>
    <scope>NUCLEOTIDE SEQUENCE [LARGE SCALE GENOMIC DNA]</scope>
    <source>
        <strain evidence="2">ATCC MYA-826 / Pb01</strain>
    </source>
</reference>
<dbReference type="AlphaFoldDB" id="A0A0A2V2R4"/>
<keyword evidence="2" id="KW-1185">Reference proteome</keyword>
<dbReference type="OrthoDB" id="4508254at2759"/>
<dbReference type="OMA" id="ECKTLLA"/>
<dbReference type="GeneID" id="26971274"/>
<dbReference type="EMBL" id="KN294066">
    <property type="protein sequence ID" value="KGQ00647.1"/>
    <property type="molecule type" value="Genomic_DNA"/>
</dbReference>
<dbReference type="VEuPathDB" id="FungiDB:PAAG_12698"/>
<dbReference type="HOGENOM" id="CLU_105278_0_0_1"/>
<sequence>MNSSSCESDETSALKSICKFTAASEGTSSPQSQMFTPNTSDMITMSVADIDVEYVISLMKEHLNIMKELTIIHINNDYLTFQKRFCYLVTCHKKLMNNSENFYHDLFLIDLKEHQKSFVKTCLDDFYMTGQDYIKNIDIDDLMKHLTNYINKSNEYFKPS</sequence>
<name>A0A0A2V2R4_PARBA</name>
<protein>
    <submittedName>
        <fullName evidence="1">Uncharacterized protein</fullName>
    </submittedName>
</protein>
<evidence type="ECO:0000313" key="2">
    <source>
        <dbReference type="Proteomes" id="UP000002059"/>
    </source>
</evidence>
<gene>
    <name evidence="1" type="ORF">PAAG_12698</name>
</gene>
<dbReference type="KEGG" id="pbl:PAAG_12698"/>
<proteinExistence type="predicted"/>
<accession>A0A0A2V2R4</accession>
<dbReference type="Proteomes" id="UP000002059">
    <property type="component" value="Partially assembled WGS sequence"/>
</dbReference>
<organism evidence="1 2">
    <name type="scientific">Paracoccidioides lutzii (strain ATCC MYA-826 / Pb01)</name>
    <name type="common">Paracoccidioides brasiliensis</name>
    <dbReference type="NCBI Taxonomy" id="502779"/>
    <lineage>
        <taxon>Eukaryota</taxon>
        <taxon>Fungi</taxon>
        <taxon>Dikarya</taxon>
        <taxon>Ascomycota</taxon>
        <taxon>Pezizomycotina</taxon>
        <taxon>Eurotiomycetes</taxon>
        <taxon>Eurotiomycetidae</taxon>
        <taxon>Onygenales</taxon>
        <taxon>Ajellomycetaceae</taxon>
        <taxon>Paracoccidioides</taxon>
    </lineage>
</organism>
<dbReference type="RefSeq" id="XP_015702235.1">
    <property type="nucleotide sequence ID" value="XM_015848153.1"/>
</dbReference>
<evidence type="ECO:0000313" key="1">
    <source>
        <dbReference type="EMBL" id="KGQ00647.1"/>
    </source>
</evidence>